<dbReference type="EMBL" id="JBHSWG010000001">
    <property type="protein sequence ID" value="MFC6759596.1"/>
    <property type="molecule type" value="Genomic_DNA"/>
</dbReference>
<name>A0ABW2B371_9RHOB</name>
<reference evidence="2" key="1">
    <citation type="journal article" date="2019" name="Int. J. Syst. Evol. Microbiol.">
        <title>The Global Catalogue of Microorganisms (GCM) 10K type strain sequencing project: providing services to taxonomists for standard genome sequencing and annotation.</title>
        <authorList>
            <consortium name="The Broad Institute Genomics Platform"/>
            <consortium name="The Broad Institute Genome Sequencing Center for Infectious Disease"/>
            <person name="Wu L."/>
            <person name="Ma J."/>
        </authorList>
    </citation>
    <scope>NUCLEOTIDE SEQUENCE [LARGE SCALE GENOMIC DNA]</scope>
    <source>
        <strain evidence="2">CCUG 66188</strain>
    </source>
</reference>
<evidence type="ECO:0000313" key="1">
    <source>
        <dbReference type="EMBL" id="MFC6759596.1"/>
    </source>
</evidence>
<protein>
    <submittedName>
        <fullName evidence="1">Uncharacterized protein</fullName>
    </submittedName>
</protein>
<sequence>MGTAAIPEAGLGIGTRIPQANLHVSTADNVPSIRLTSNGSGGFTPSDWTIESSAFEFAIRHIDNTNQRPLRIRGDAPEDSIYVSPLGNVGLGTEAPEEKLHIVTVAEDTDSFALFDAQGAGSDSAFRLRQNGVTPTTWEFRNQEDSGRLNIGIAGATPRSRLTMPPITTCSNWAATGNRMRSW</sequence>
<organism evidence="1 2">
    <name type="scientific">Sulfitobacter porphyrae</name>
    <dbReference type="NCBI Taxonomy" id="1246864"/>
    <lineage>
        <taxon>Bacteria</taxon>
        <taxon>Pseudomonadati</taxon>
        <taxon>Pseudomonadota</taxon>
        <taxon>Alphaproteobacteria</taxon>
        <taxon>Rhodobacterales</taxon>
        <taxon>Roseobacteraceae</taxon>
        <taxon>Sulfitobacter</taxon>
    </lineage>
</organism>
<dbReference type="Proteomes" id="UP001596353">
    <property type="component" value="Unassembled WGS sequence"/>
</dbReference>
<accession>A0ABW2B371</accession>
<proteinExistence type="predicted"/>
<gene>
    <name evidence="1" type="ORF">ACFQFQ_09045</name>
</gene>
<comment type="caution">
    <text evidence="1">The sequence shown here is derived from an EMBL/GenBank/DDBJ whole genome shotgun (WGS) entry which is preliminary data.</text>
</comment>
<keyword evidence="2" id="KW-1185">Reference proteome</keyword>
<evidence type="ECO:0000313" key="2">
    <source>
        <dbReference type="Proteomes" id="UP001596353"/>
    </source>
</evidence>